<evidence type="ECO:0000313" key="2">
    <source>
        <dbReference type="Proteomes" id="UP000011668"/>
    </source>
</evidence>
<dbReference type="EMBL" id="AFRT01000842">
    <property type="protein sequence ID" value="ELU42383.1"/>
    <property type="molecule type" value="Genomic_DNA"/>
</dbReference>
<dbReference type="OrthoDB" id="3509362at2759"/>
<name>L8X039_THACA</name>
<keyword evidence="2" id="KW-1185">Reference proteome</keyword>
<dbReference type="AlphaFoldDB" id="L8X039"/>
<proteinExistence type="predicted"/>
<dbReference type="HOGENOM" id="CLU_497991_0_0_1"/>
<dbReference type="InterPro" id="IPR021858">
    <property type="entry name" value="Fun_TF"/>
</dbReference>
<evidence type="ECO:0008006" key="3">
    <source>
        <dbReference type="Google" id="ProtNLM"/>
    </source>
</evidence>
<protein>
    <recommendedName>
        <fullName evidence="3">Fungal zn(2)-Cys(6) binuclear cluster domain-containing protein</fullName>
    </recommendedName>
</protein>
<sequence>MTNGFTRGHWNQRPFSFRNNKFQPTKLDLHSFNASTTSASYYFFGGSALAWHPLCYFNLSYRAHYFSAQSIYGDSITTPWPVRLSVGPKSAMKPDLFVRGTCFYVKFTHGSDQSPKRTTFRCINGDFECLGYDYLAIPKGPRKRRKKTAVEPDAPPSASDSSLANSIVSFAFSIFGFCTGAQIGPPGVAPFTPFSFSIAHALADRAKGSKLLLKSMHVGTKIKIAVLDGAGLTAGVRLIDKFQHQITSVVLPLDPDLTDVLVMSAMQVISTPIGYIILRKSVPFFLALAAKFPELWTDGLSLPVQYALSHSRFEIPHFVFFDTVTALVLGTVPLVHYDISLHPMVQPPEHYHIDWAYGCSHIVITLLAVINSWRAARLLSPTHPIPTLGQQQEFLTYLQQWNPSITCHDGDQAASVMGRLAVQEIWRHSVIVYMYMGMCGADSADPQVEASVRQIAQLSATIEDGHPLEVHMTVPCIVGAAAARKEKHRAVLRKKIIASRDQKVCLIRGADFALVLDHLWHGVGAGGQPTTWEDYINSRFTVLPVDV</sequence>
<reference evidence="1 2" key="1">
    <citation type="journal article" date="2013" name="Nat. Commun.">
        <title>The evolution and pathogenic mechanisms of the rice sheath blight pathogen.</title>
        <authorList>
            <person name="Zheng A."/>
            <person name="Lin R."/>
            <person name="Xu L."/>
            <person name="Qin P."/>
            <person name="Tang C."/>
            <person name="Ai P."/>
            <person name="Zhang D."/>
            <person name="Liu Y."/>
            <person name="Sun Z."/>
            <person name="Feng H."/>
            <person name="Wang Y."/>
            <person name="Chen Y."/>
            <person name="Liang X."/>
            <person name="Fu R."/>
            <person name="Li Q."/>
            <person name="Zhang J."/>
            <person name="Yu X."/>
            <person name="Xie Z."/>
            <person name="Ding L."/>
            <person name="Guan P."/>
            <person name="Tang J."/>
            <person name="Liang Y."/>
            <person name="Wang S."/>
            <person name="Deng Q."/>
            <person name="Li S."/>
            <person name="Zhu J."/>
            <person name="Wang L."/>
            <person name="Liu H."/>
            <person name="Li P."/>
        </authorList>
    </citation>
    <scope>NUCLEOTIDE SEQUENCE [LARGE SCALE GENOMIC DNA]</scope>
    <source>
        <strain evidence="2">AG-1 IA</strain>
    </source>
</reference>
<accession>L8X039</accession>
<dbReference type="Proteomes" id="UP000011668">
    <property type="component" value="Unassembled WGS sequence"/>
</dbReference>
<dbReference type="Pfam" id="PF11951">
    <property type="entry name" value="Fungal_trans_2"/>
    <property type="match status" value="1"/>
</dbReference>
<comment type="caution">
    <text evidence="1">The sequence shown here is derived from an EMBL/GenBank/DDBJ whole genome shotgun (WGS) entry which is preliminary data.</text>
</comment>
<organism evidence="1 2">
    <name type="scientific">Thanatephorus cucumeris (strain AG1-IA)</name>
    <name type="common">Rice sheath blight fungus</name>
    <name type="synonym">Rhizoctonia solani</name>
    <dbReference type="NCBI Taxonomy" id="983506"/>
    <lineage>
        <taxon>Eukaryota</taxon>
        <taxon>Fungi</taxon>
        <taxon>Dikarya</taxon>
        <taxon>Basidiomycota</taxon>
        <taxon>Agaricomycotina</taxon>
        <taxon>Agaricomycetes</taxon>
        <taxon>Cantharellales</taxon>
        <taxon>Ceratobasidiaceae</taxon>
        <taxon>Rhizoctonia</taxon>
        <taxon>Rhizoctonia solani AG-1</taxon>
    </lineage>
</organism>
<gene>
    <name evidence="1" type="ORF">AG1IA_03557</name>
</gene>
<evidence type="ECO:0000313" key="1">
    <source>
        <dbReference type="EMBL" id="ELU42383.1"/>
    </source>
</evidence>